<dbReference type="InterPro" id="IPR002553">
    <property type="entry name" value="Clathrin/coatomer_adapt-like_N"/>
</dbReference>
<gene>
    <name evidence="7" type="primary">APL3</name>
    <name evidence="7" type="ORF">CAAN4_B05600</name>
</gene>
<evidence type="ECO:0000313" key="8">
    <source>
        <dbReference type="Proteomes" id="UP001497600"/>
    </source>
</evidence>
<evidence type="ECO:0000256" key="5">
    <source>
        <dbReference type="PIRNR" id="PIRNR037091"/>
    </source>
</evidence>
<evidence type="ECO:0000313" key="7">
    <source>
        <dbReference type="EMBL" id="CAK7896551.1"/>
    </source>
</evidence>
<comment type="similarity">
    <text evidence="5">Belongs to the adaptor complexes large subunit family.</text>
</comment>
<keyword evidence="5" id="KW-0168">Coated pit</keyword>
<dbReference type="Gene3D" id="3.30.310.10">
    <property type="entry name" value="TATA-Binding Protein"/>
    <property type="match status" value="1"/>
</dbReference>
<dbReference type="SUPFAM" id="SSF55711">
    <property type="entry name" value="Subdomain of clathrin and coatomer appendage domain"/>
    <property type="match status" value="1"/>
</dbReference>
<dbReference type="InterPro" id="IPR011989">
    <property type="entry name" value="ARM-like"/>
</dbReference>
<keyword evidence="3 5" id="KW-0653">Protein transport</keyword>
<dbReference type="PANTHER" id="PTHR22780">
    <property type="entry name" value="ADAPTIN, ALPHA/GAMMA/EPSILON"/>
    <property type="match status" value="1"/>
</dbReference>
<dbReference type="PIRSF" id="PIRSF037091">
    <property type="entry name" value="AP2_complex_alpha"/>
    <property type="match status" value="1"/>
</dbReference>
<evidence type="ECO:0000256" key="1">
    <source>
        <dbReference type="ARBA" id="ARBA00004184"/>
    </source>
</evidence>
<dbReference type="InterPro" id="IPR016024">
    <property type="entry name" value="ARM-type_fold"/>
</dbReference>
<evidence type="ECO:0000259" key="6">
    <source>
        <dbReference type="Pfam" id="PF01602"/>
    </source>
</evidence>
<dbReference type="Gene3D" id="2.60.40.1230">
    <property type="match status" value="1"/>
</dbReference>
<keyword evidence="5" id="KW-0254">Endocytosis</keyword>
<dbReference type="InterPro" id="IPR009028">
    <property type="entry name" value="Coatomer/calthrin_app_sub_C"/>
</dbReference>
<reference evidence="7 8" key="1">
    <citation type="submission" date="2024-01" db="EMBL/GenBank/DDBJ databases">
        <authorList>
            <consortium name="Genoscope - CEA"/>
            <person name="William W."/>
        </authorList>
    </citation>
    <scope>NUCLEOTIDE SEQUENCE [LARGE SCALE GENOMIC DNA]</scope>
    <source>
        <strain evidence="7 8">29B2s-10</strain>
    </source>
</reference>
<evidence type="ECO:0000256" key="4">
    <source>
        <dbReference type="ARBA" id="ARBA00023136"/>
    </source>
</evidence>
<sequence>MSKQMKGLTQFILDLRNSNDQREETKRINLEINNIQAKLKGVNSSSERGNTGASASGLSGYQKKKYVCKLVYMQLLGYADTSHLFGPEVPLQLARSNVFSEKQVGYLALSVLTNNFREKSTTLSDHLDELMDLTYSTVKKDLQSNNEYYNCLAMQFIASNFNVQVDEDVTDGPLVVEGDHYAAQWLEFIDLVYSFATSPIIAIPVKKKAVLALFVLFKLYPGVIVSNSNWVPRILSLLDDSNDLGLLTASIPLIEFVSHINPQYVKSTMAATTRRLAGLVMGPDNRGGPEVPESYYYYNCPAPWLVVKLLNLVESLFLLRDAEDTPVIQFTSLDPTTVKTLRQVVSRCIQNASQPIKGLPGRNSHSSILFQAVSLVAFLNASQEALHGATTALISLLDSHETNTRYLALDALIKLTVRSPETSSTSTYFDSDELTSKLFDLLRDKDISVKRKSLDLVYTISNGANYITVINGLLHCYPHAELQLRSDMAIKIAVLAEKFAQDSTWYVTTMLNLLSLGSNSEGRSKNQYVGNEVWERIVQIIVNNEDLHAKSCKIIVNLCNRATSEGRPFSENLVKVAGFVLGEYGHLVTELDDNTSISAEEQFSLLYESYFRVSLVTRAMLLTSFLKFVAHFPSEDFVPDIVDLFEIETQSIDLEIQTRGFEYLRLTTNSENRNLLNLVVRKFPAFDKKTSPLMTRIGSIRRLENRNRSSSFVNASKIPPATNNHLDVKRLGQSIKSTSVLSLPVTKEELEEPEDIAIDPFGEEQEEEDEAPTHAKKIVLSPNWHHGYHRMCHYDAGIFYENQFVKILYRTIKDGYHIHYKFTIINNAAKSAGTSLTGLTVLELESQAAKEDPSYLVSLESLPDSTVHEKTQFEVGVRVRNVIERNENPILSITFKSGGSFNQLKLKFPVSFLRTLTATSMVSLDEFKMRWLQIGEQLIGGTGESSTIVSTPHRSNSSNVVRLLSRLGFVVVHSTPDNLDGILVMGAGILHSQKSNYGVLVTVRSADGVGKSFELIVRCTGGGVASVISSSLVEIFEGKF</sequence>
<comment type="subcellular location">
    <subcellularLocation>
        <location evidence="1">Endomembrane system</location>
        <topology evidence="1">Peripheral membrane protein</topology>
    </subcellularLocation>
    <subcellularLocation>
        <location evidence="5">Membrane</location>
        <location evidence="5">Coated pit</location>
    </subcellularLocation>
</comment>
<dbReference type="Pfam" id="PF01602">
    <property type="entry name" value="Adaptin_N"/>
    <property type="match status" value="2"/>
</dbReference>
<name>A0ABP0E7C7_9ASCO</name>
<feature type="domain" description="Clathrin/coatomer adaptor adaptin-like N-terminal" evidence="6">
    <location>
        <begin position="205"/>
        <end position="669"/>
    </location>
</feature>
<organism evidence="7 8">
    <name type="scientific">[Candida] anglica</name>
    <dbReference type="NCBI Taxonomy" id="148631"/>
    <lineage>
        <taxon>Eukaryota</taxon>
        <taxon>Fungi</taxon>
        <taxon>Dikarya</taxon>
        <taxon>Ascomycota</taxon>
        <taxon>Saccharomycotina</taxon>
        <taxon>Pichiomycetes</taxon>
        <taxon>Debaryomycetaceae</taxon>
        <taxon>Kurtzmaniella</taxon>
    </lineage>
</organism>
<evidence type="ECO:0000256" key="3">
    <source>
        <dbReference type="ARBA" id="ARBA00022927"/>
    </source>
</evidence>
<keyword evidence="2 5" id="KW-0813">Transport</keyword>
<dbReference type="SUPFAM" id="SSF48371">
    <property type="entry name" value="ARM repeat"/>
    <property type="match status" value="1"/>
</dbReference>
<evidence type="ECO:0000256" key="2">
    <source>
        <dbReference type="ARBA" id="ARBA00022448"/>
    </source>
</evidence>
<proteinExistence type="inferred from homology"/>
<protein>
    <recommendedName>
        <fullName evidence="5">AP-2 complex subunit alpha</fullName>
    </recommendedName>
</protein>
<dbReference type="Proteomes" id="UP001497600">
    <property type="component" value="Chromosome B"/>
</dbReference>
<dbReference type="InterPro" id="IPR017104">
    <property type="entry name" value="AP2_complex_asu"/>
</dbReference>
<comment type="function">
    <text evidence="5">Adaptins are components of the adaptor complexes which link clathrin to receptors in coated vesicles. Clathrin-associated protein complexes are believed to interact with the cytoplasmic tails of membrane proteins, leading to their selection and concentration.</text>
</comment>
<keyword evidence="4 5" id="KW-0472">Membrane</keyword>
<feature type="domain" description="Clathrin/coatomer adaptor adaptin-like N-terminal" evidence="6">
    <location>
        <begin position="60"/>
        <end position="158"/>
    </location>
</feature>
<accession>A0ABP0E7C7</accession>
<dbReference type="InterPro" id="IPR050840">
    <property type="entry name" value="Adaptor_Complx_Large_Subunit"/>
</dbReference>
<dbReference type="EMBL" id="OZ004254">
    <property type="protein sequence ID" value="CAK7896551.1"/>
    <property type="molecule type" value="Genomic_DNA"/>
</dbReference>
<dbReference type="SUPFAM" id="SSF49348">
    <property type="entry name" value="Clathrin adaptor appendage domain"/>
    <property type="match status" value="1"/>
</dbReference>
<keyword evidence="8" id="KW-1185">Reference proteome</keyword>
<dbReference type="InterPro" id="IPR012295">
    <property type="entry name" value="TBP_dom_sf"/>
</dbReference>
<dbReference type="InterPro" id="IPR013041">
    <property type="entry name" value="Clathrin_app_Ig-like_sf"/>
</dbReference>
<dbReference type="Gene3D" id="1.25.10.10">
    <property type="entry name" value="Leucine-rich Repeat Variant"/>
    <property type="match status" value="1"/>
</dbReference>